<feature type="compositionally biased region" description="Polar residues" evidence="8">
    <location>
        <begin position="1070"/>
        <end position="1082"/>
    </location>
</feature>
<evidence type="ECO:0000256" key="5">
    <source>
        <dbReference type="ARBA" id="ARBA00022729"/>
    </source>
</evidence>
<feature type="compositionally biased region" description="Polar residues" evidence="8">
    <location>
        <begin position="694"/>
        <end position="704"/>
    </location>
</feature>
<dbReference type="PROSITE" id="PS50234">
    <property type="entry name" value="VWFA"/>
    <property type="match status" value="1"/>
</dbReference>
<feature type="compositionally biased region" description="Low complexity" evidence="8">
    <location>
        <begin position="480"/>
        <end position="503"/>
    </location>
</feature>
<gene>
    <name evidence="13" type="ORF">QR680_013679</name>
</gene>
<dbReference type="SUPFAM" id="SSF53300">
    <property type="entry name" value="vWA-like"/>
    <property type="match status" value="1"/>
</dbReference>
<feature type="compositionally biased region" description="Basic and acidic residues" evidence="8">
    <location>
        <begin position="834"/>
        <end position="845"/>
    </location>
</feature>
<dbReference type="Pfam" id="PF25301">
    <property type="entry name" value="CUT_C"/>
    <property type="match status" value="1"/>
</dbReference>
<keyword evidence="4 9" id="KW-0812">Transmembrane</keyword>
<evidence type="ECO:0000259" key="11">
    <source>
        <dbReference type="PROSITE" id="PS50234"/>
    </source>
</evidence>
<keyword evidence="6 9" id="KW-1133">Transmembrane helix</keyword>
<feature type="compositionally biased region" description="Polar residues" evidence="8">
    <location>
        <begin position="1823"/>
        <end position="1855"/>
    </location>
</feature>
<comment type="subcellular location">
    <subcellularLocation>
        <location evidence="1">Cell membrane</location>
        <topology evidence="1">Single-pass type I membrane protein</topology>
    </subcellularLocation>
</comment>
<reference evidence="13" key="1">
    <citation type="submission" date="2023-06" db="EMBL/GenBank/DDBJ databases">
        <title>Genomic analysis of the entomopathogenic nematode Steinernema hermaphroditum.</title>
        <authorList>
            <person name="Schwarz E.M."/>
            <person name="Heppert J.K."/>
            <person name="Baniya A."/>
            <person name="Schwartz H.T."/>
            <person name="Tan C.-H."/>
            <person name="Antoshechkin I."/>
            <person name="Sternberg P.W."/>
            <person name="Goodrich-Blair H."/>
            <person name="Dillman A.R."/>
        </authorList>
    </citation>
    <scope>NUCLEOTIDE SEQUENCE</scope>
    <source>
        <strain evidence="13">PS9179</strain>
        <tissue evidence="13">Whole animal</tissue>
    </source>
</reference>
<evidence type="ECO:0000256" key="4">
    <source>
        <dbReference type="ARBA" id="ARBA00022692"/>
    </source>
</evidence>
<dbReference type="SMART" id="SM00327">
    <property type="entry name" value="VWA"/>
    <property type="match status" value="1"/>
</dbReference>
<feature type="region of interest" description="Disordered" evidence="8">
    <location>
        <begin position="452"/>
        <end position="773"/>
    </location>
</feature>
<dbReference type="InterPro" id="IPR036465">
    <property type="entry name" value="vWFA_dom_sf"/>
</dbReference>
<feature type="compositionally biased region" description="Polar residues" evidence="8">
    <location>
        <begin position="953"/>
        <end position="973"/>
    </location>
</feature>
<feature type="compositionally biased region" description="Polar residues" evidence="8">
    <location>
        <begin position="343"/>
        <end position="357"/>
    </location>
</feature>
<evidence type="ECO:0000256" key="10">
    <source>
        <dbReference type="SAM" id="SignalP"/>
    </source>
</evidence>
<dbReference type="Gene3D" id="3.40.50.410">
    <property type="entry name" value="von Willebrand factor, type A domain"/>
    <property type="match status" value="1"/>
</dbReference>
<dbReference type="InterPro" id="IPR051962">
    <property type="entry name" value="Cuticlin"/>
</dbReference>
<feature type="compositionally biased region" description="Low complexity" evidence="8">
    <location>
        <begin position="679"/>
        <end position="693"/>
    </location>
</feature>
<evidence type="ECO:0000259" key="12">
    <source>
        <dbReference type="PROSITE" id="PS51034"/>
    </source>
</evidence>
<feature type="compositionally biased region" description="Low complexity" evidence="8">
    <location>
        <begin position="452"/>
        <end position="466"/>
    </location>
</feature>
<comment type="caution">
    <text evidence="13">The sequence shown here is derived from an EMBL/GenBank/DDBJ whole genome shotgun (WGS) entry which is preliminary data.</text>
</comment>
<dbReference type="InterPro" id="IPR002035">
    <property type="entry name" value="VWF_A"/>
</dbReference>
<feature type="compositionally biased region" description="Low complexity" evidence="8">
    <location>
        <begin position="708"/>
        <end position="740"/>
    </location>
</feature>
<keyword evidence="5 10" id="KW-0732">Signal</keyword>
<dbReference type="PRINTS" id="PR00453">
    <property type="entry name" value="VWFADOMAIN"/>
</dbReference>
<keyword evidence="7 9" id="KW-0472">Membrane</keyword>
<dbReference type="GO" id="GO:0005886">
    <property type="term" value="C:plasma membrane"/>
    <property type="evidence" value="ECO:0007669"/>
    <property type="project" value="UniProtKB-SubCell"/>
</dbReference>
<dbReference type="PANTHER" id="PTHR22907">
    <property type="entry name" value="GH04558P"/>
    <property type="match status" value="1"/>
</dbReference>
<evidence type="ECO:0000256" key="9">
    <source>
        <dbReference type="SAM" id="Phobius"/>
    </source>
</evidence>
<dbReference type="GO" id="GO:0042302">
    <property type="term" value="F:structural constituent of cuticle"/>
    <property type="evidence" value="ECO:0007669"/>
    <property type="project" value="UniProtKB-KW"/>
</dbReference>
<accession>A0AA39I8L6</accession>
<dbReference type="PROSITE" id="PS51034">
    <property type="entry name" value="ZP_2"/>
    <property type="match status" value="1"/>
</dbReference>
<dbReference type="SMART" id="SM00241">
    <property type="entry name" value="ZP"/>
    <property type="match status" value="1"/>
</dbReference>
<feature type="region of interest" description="Disordered" evidence="8">
    <location>
        <begin position="293"/>
        <end position="401"/>
    </location>
</feature>
<sequence length="2230" mass="238874">MLLHALLSLVVLLTAQQVTANSQYNGYNAVPRQNVYHYYSPAEAYSPYYSQAAQPPPFAYPNGGYPSIPVNVKRPTYREQTALLRDEAPEQQQRIINNVIRIDVAPNQAPSQSTTHVARPKAGVQRITVTKDFDVDKQNFVSHHHQASEQGAKLVKVKTVVAANASTLQNMDRDHFVQQLNQELEQTIPMVLERIDHMGKEEPLKQQVEKVITESISKNIIPTKLDQELTQEVEKDLGTHVGNKKAEKKKPEEEDKTIAKELEKEVEKGVSENSDTDDIAKELEKAIEEAELERLAKTSPPPPPPPIENAPSSEVPAAASTETATESTTEATTQEATTTSESQKPTTVTQEFTTSTPEVEVPGSSMVAETSSFQEEPETEKVTEESVDYSMQPDMTTPPVEIDYHLDEDNLNKALITGKPASATVIVSEATTPESTALPATSTEAPAFVTEATTEEPATVVSTTESAALPTETQGPPTMSEATEAPIEAAATTESPEEGTSTTKAKEEGTTQAEPTLWPKTEPTSKEEEEEEGGETEAPLPKTVTRVRPTSSIKETTSTKKISELVTEKATETTEQPEETTSAPTEVTEATTAESVTETPELPAFVTEASESTTLKETPETTEASISEAGLEIATVFPQSSTEAPELEATDTATTLEFEEVEMTAASKETESTAEPSNEEVTAASEEGTTTTENPTVSAETTTEAPGIETTEAATSTISMESSTEATSEIASSEAPEEVATTLGETATEPTLVTEPSESATSKKTPQTTEPAAITAIFSEETGLEIATVLPTPAATTVESVETTKSSTVPEEEAETTVATEAATEAPTLEESTEASREPRTEAATREPSTVTQETTSETPEIEVPGSSGVTEVVTEAPQLERSTGIAIVSEVPIPEMETEVSEGTTPSFEEAEVTAASKSDTEAPELESTAMATTLEFEEVEMTAASKETESTAEPSNEEVTATSEEGTTENPIVSAETTTESTPLTEVTGLETTEGFPSEAATSTIPMESSTETTSENEAPEEVATTSEELTSTTETPTVSVAATTETAESTSIAETATQETTEGSTVSQEATISIESSTVPIEEASEITENPTVASEATASTEPSEIAPGTTIAEGEETDAETESTVSEEVTEQPSTLSETQITEATEASTLLLETESTLVISEETTQPATLKTEATESSHVPEFLTKVTEGEATTELPLSNLPFDTFVFETTTPSGEEGSPAPELSVTPSEEATTEAPANRTTEKVEEIVPTKAVEATSAEVEETERPTAEPPEVIVPSKAVEYKSAEETTPLVEITEEPTTTELAETSASTSTEITTIPVEETTAMVETTEMPTTTEVPETIVYTSTVASTVSFQEPATTAVATAEQTTVEVSEIVTSTSTEITTVAVEETSSVVETTEALTTSEIPEIVTTESTTTTSTTTTTTTTTETTTTPVPTTTARLITTKPIVQQGVCPVANDVADKNRADVLFLVDSSSSIPQEQFQRALKLIADTVQQFKNIGPDGTQVSLVQFNREPFLEFSLRRHNCVTQLLDDIADTPYMNGVSNLGNAIEKVMNYGFSKRRGDRPDAPNVLILVSDGESHDNVKVPMKLIEKENTTVLVISTVEAHPEVLRELAGSDLDKMFHLGEALEKPLHVRLAEKIREVSGIPLITTEVPVTTTPVITIAETESVASTTTPLGANPYDDLTVEQGKTAGQEEVPSAHEEEQATEESKAPETTQAATETAKPEEAQQEATTEAPATEVSAGEEESTTQTASTEEAQTTQESTPEATEVTTEETSATSEALITEQPEASSTVAEEETTVVPTVAEEETAPFASESPRTTESTLETQPEEQPTSLPEQTKIASSETPEIVSHSTVVPTSSGNSELQVKCLPSGFKMNFVLPGSFNGALVVRGHAADNNCRKNVEADPSQKTRNVEFQLFDEKCGLKKIDSVEPAGTNFSAVINVLHHRFLVTDQDHGYLVQCFVAKAEEDSDLETYLNVSPDLGFSETISLQSVPPTCNYTLRRDSVNGPIMQSGIIGQTVFHRWECDGGEQANAAYGIQIHDCFAGNDVEHQYPIVDNKGCISDVKLLSPVMYADQSLLAYAQSKVFTVADVERLRFHCKMRLCTRDGDGCEGVTPPQCEQTVQADLLTRLARDEVMSVQQALTSDVGTSIEIRSAQREFTVASAPQIVSEVMFTPEFFLGVVILATLLFIAFVLIPRLCRRSSFKEEVVDLECGSSTASSN</sequence>
<dbReference type="InterPro" id="IPR057475">
    <property type="entry name" value="CUT_C"/>
</dbReference>
<evidence type="ECO:0000256" key="3">
    <source>
        <dbReference type="ARBA" id="ARBA00022475"/>
    </source>
</evidence>
<feature type="compositionally biased region" description="Polar residues" evidence="8">
    <location>
        <begin position="847"/>
        <end position="859"/>
    </location>
</feature>
<dbReference type="InterPro" id="IPR001507">
    <property type="entry name" value="ZP_dom"/>
</dbReference>
<feature type="chain" id="PRO_5041272045" description="VWFA domain-containing protein" evidence="10">
    <location>
        <begin position="21"/>
        <end position="2230"/>
    </location>
</feature>
<dbReference type="EMBL" id="JAUCMV010000002">
    <property type="protein sequence ID" value="KAK0418633.1"/>
    <property type="molecule type" value="Genomic_DNA"/>
</dbReference>
<evidence type="ECO:0000313" key="13">
    <source>
        <dbReference type="EMBL" id="KAK0418633.1"/>
    </source>
</evidence>
<evidence type="ECO:0000256" key="8">
    <source>
        <dbReference type="SAM" id="MobiDB-lite"/>
    </source>
</evidence>
<evidence type="ECO:0000256" key="1">
    <source>
        <dbReference type="ARBA" id="ARBA00004251"/>
    </source>
</evidence>
<feature type="compositionally biased region" description="Polar residues" evidence="8">
    <location>
        <begin position="609"/>
        <end position="625"/>
    </location>
</feature>
<feature type="domain" description="ZP" evidence="12">
    <location>
        <begin position="1875"/>
        <end position="2126"/>
    </location>
</feature>
<dbReference type="InterPro" id="IPR056953">
    <property type="entry name" value="CUT_N"/>
</dbReference>
<feature type="compositionally biased region" description="Low complexity" evidence="8">
    <location>
        <begin position="978"/>
        <end position="997"/>
    </location>
</feature>
<feature type="compositionally biased region" description="Low complexity" evidence="8">
    <location>
        <begin position="312"/>
        <end position="342"/>
    </location>
</feature>
<feature type="compositionally biased region" description="Low complexity" evidence="8">
    <location>
        <begin position="1755"/>
        <end position="1811"/>
    </location>
</feature>
<evidence type="ECO:0008006" key="15">
    <source>
        <dbReference type="Google" id="ProtNLM"/>
    </source>
</evidence>
<feature type="region of interest" description="Disordered" evidence="8">
    <location>
        <begin position="1417"/>
        <end position="1438"/>
    </location>
</feature>
<organism evidence="13 14">
    <name type="scientific">Steinernema hermaphroditum</name>
    <dbReference type="NCBI Taxonomy" id="289476"/>
    <lineage>
        <taxon>Eukaryota</taxon>
        <taxon>Metazoa</taxon>
        <taxon>Ecdysozoa</taxon>
        <taxon>Nematoda</taxon>
        <taxon>Chromadorea</taxon>
        <taxon>Rhabditida</taxon>
        <taxon>Tylenchina</taxon>
        <taxon>Panagrolaimomorpha</taxon>
        <taxon>Strongyloidoidea</taxon>
        <taxon>Steinernematidae</taxon>
        <taxon>Steinernema</taxon>
    </lineage>
</organism>
<feature type="compositionally biased region" description="Low complexity" evidence="8">
    <location>
        <begin position="816"/>
        <end position="830"/>
    </location>
</feature>
<feature type="compositionally biased region" description="Low complexity" evidence="8">
    <location>
        <begin position="1719"/>
        <end position="1728"/>
    </location>
</feature>
<feature type="compositionally biased region" description="Basic and acidic residues" evidence="8">
    <location>
        <begin position="557"/>
        <end position="572"/>
    </location>
</feature>
<evidence type="ECO:0000256" key="6">
    <source>
        <dbReference type="ARBA" id="ARBA00022989"/>
    </source>
</evidence>
<keyword evidence="2" id="KW-0193">Cuticle</keyword>
<feature type="region of interest" description="Disordered" evidence="8">
    <location>
        <begin position="788"/>
        <end position="1185"/>
    </location>
</feature>
<evidence type="ECO:0000256" key="2">
    <source>
        <dbReference type="ARBA" id="ARBA00022460"/>
    </source>
</evidence>
<protein>
    <recommendedName>
        <fullName evidence="15">VWFA domain-containing protein</fullName>
    </recommendedName>
</protein>
<feature type="region of interest" description="Disordered" evidence="8">
    <location>
        <begin position="1697"/>
        <end position="1855"/>
    </location>
</feature>
<keyword evidence="14" id="KW-1185">Reference proteome</keyword>
<feature type="compositionally biased region" description="Pro residues" evidence="8">
    <location>
        <begin position="299"/>
        <end position="308"/>
    </location>
</feature>
<feature type="compositionally biased region" description="Low complexity" evidence="8">
    <location>
        <begin position="1004"/>
        <end position="1069"/>
    </location>
</feature>
<feature type="compositionally biased region" description="Low complexity" evidence="8">
    <location>
        <begin position="579"/>
        <end position="601"/>
    </location>
</feature>
<feature type="compositionally biased region" description="Polar residues" evidence="8">
    <location>
        <begin position="743"/>
        <end position="770"/>
    </location>
</feature>
<feature type="signal peptide" evidence="10">
    <location>
        <begin position="1"/>
        <end position="20"/>
    </location>
</feature>
<evidence type="ECO:0000256" key="7">
    <source>
        <dbReference type="ARBA" id="ARBA00023136"/>
    </source>
</evidence>
<feature type="compositionally biased region" description="Basic and acidic residues" evidence="8">
    <location>
        <begin position="1704"/>
        <end position="1718"/>
    </location>
</feature>
<feature type="compositionally biased region" description="Low complexity" evidence="8">
    <location>
        <begin position="1736"/>
        <end position="1746"/>
    </location>
</feature>
<feature type="region of interest" description="Disordered" evidence="8">
    <location>
        <begin position="1214"/>
        <end position="1248"/>
    </location>
</feature>
<dbReference type="Pfam" id="PF25057">
    <property type="entry name" value="CUT_N"/>
    <property type="match status" value="1"/>
</dbReference>
<feature type="transmembrane region" description="Helical" evidence="9">
    <location>
        <begin position="2186"/>
        <end position="2204"/>
    </location>
</feature>
<feature type="region of interest" description="Disordered" evidence="8">
    <location>
        <begin position="235"/>
        <end position="257"/>
    </location>
</feature>
<name>A0AA39I8L6_9BILA</name>
<dbReference type="PANTHER" id="PTHR22907:SF40">
    <property type="entry name" value="TRANSMEMBRANE PROTEIN-RELATED"/>
    <property type="match status" value="1"/>
</dbReference>
<proteinExistence type="predicted"/>
<dbReference type="Proteomes" id="UP001175271">
    <property type="component" value="Unassembled WGS sequence"/>
</dbReference>
<feature type="compositionally biased region" description="Polar residues" evidence="8">
    <location>
        <begin position="1090"/>
        <end position="1106"/>
    </location>
</feature>
<evidence type="ECO:0000313" key="14">
    <source>
        <dbReference type="Proteomes" id="UP001175271"/>
    </source>
</evidence>
<feature type="compositionally biased region" description="Low complexity" evidence="8">
    <location>
        <begin position="788"/>
        <end position="809"/>
    </location>
</feature>
<dbReference type="Pfam" id="PF00092">
    <property type="entry name" value="VWA"/>
    <property type="match status" value="1"/>
</dbReference>
<feature type="compositionally biased region" description="Low complexity" evidence="8">
    <location>
        <begin position="1145"/>
        <end position="1169"/>
    </location>
</feature>
<keyword evidence="3" id="KW-1003">Cell membrane</keyword>
<feature type="domain" description="VWFA" evidence="11">
    <location>
        <begin position="1471"/>
        <end position="1646"/>
    </location>
</feature>